<reference evidence="1 3" key="1">
    <citation type="submission" date="2019-07" db="EMBL/GenBank/DDBJ databases">
        <title>Genome sequencing of Bacteroides dorei iSURF_12.</title>
        <authorList>
            <person name="Sevigny J.L."/>
            <person name="Ruoff K.L."/>
            <person name="Price C.E."/>
            <person name="Valls R.A."/>
            <person name="O'Toole G.A."/>
        </authorList>
    </citation>
    <scope>NUCLEOTIDE SEQUENCE [LARGE SCALE GENOMIC DNA]</scope>
    <source>
        <strain evidence="1 3">ANK132K_1B</strain>
    </source>
</reference>
<dbReference type="RefSeq" id="WP_100262910.1">
    <property type="nucleotide sequence ID" value="NZ_VOIF01000019.1"/>
</dbReference>
<organism evidence="1 3">
    <name type="scientific">Phocaeicola dorei</name>
    <dbReference type="NCBI Taxonomy" id="357276"/>
    <lineage>
        <taxon>Bacteria</taxon>
        <taxon>Pseudomonadati</taxon>
        <taxon>Bacteroidota</taxon>
        <taxon>Bacteroidia</taxon>
        <taxon>Bacteroidales</taxon>
        <taxon>Bacteroidaceae</taxon>
        <taxon>Phocaeicola</taxon>
    </lineage>
</organism>
<accession>A0A5C6L2Z4</accession>
<evidence type="ECO:0000313" key="2">
    <source>
        <dbReference type="EMBL" id="WHX09820.1"/>
    </source>
</evidence>
<gene>
    <name evidence="1" type="ORF">FSA04_15375</name>
    <name evidence="2" type="ORF">QNN11_21865</name>
</gene>
<sequence>MNTLDKNQRYLIHGFHYEISRNGELWNTNTGRLIRPGSDGRYLLRKQKHMYRFTLGRLLYAVEHEVSPDSIKGIVIMTEDSKPVLMTRGDYCKKVIIPFRHSSSQRDLVQRYREAVRIAEVMIDFYEKSDMEEMTSAFTTYESKIKGYMYSGGFTNSQDVIKEAWQSIITRVISGVCEKKLFTIDPYNYLRRCVRSYFCERKRERMALVGTPERRKGQITYDEILEML</sequence>
<dbReference type="Proteomes" id="UP001177934">
    <property type="component" value="Chromosome"/>
</dbReference>
<dbReference type="AlphaFoldDB" id="A0A5C6L2Z4"/>
<evidence type="ECO:0000313" key="1">
    <source>
        <dbReference type="EMBL" id="TWV68882.1"/>
    </source>
</evidence>
<protein>
    <submittedName>
        <fullName evidence="1">Uncharacterized protein</fullName>
    </submittedName>
</protein>
<reference evidence="2" key="2">
    <citation type="journal article" date="2023" name="Nat. Commun.">
        <title>Identification of a novel Human Milk Oligosaccharides utilization cluster in the infant gut commensal Bacteroides dorei.</title>
        <authorList>
            <person name="Kijner S."/>
            <person name="Ennis D."/>
            <person name="Shmorak S."/>
            <person name="Florentin A."/>
            <person name="Yassour M."/>
        </authorList>
    </citation>
    <scope>NUCLEOTIDE SEQUENCE</scope>
    <source>
        <strain evidence="2">2</strain>
    </source>
</reference>
<evidence type="ECO:0000313" key="3">
    <source>
        <dbReference type="Proteomes" id="UP000315833"/>
    </source>
</evidence>
<dbReference type="EMBL" id="CP126056">
    <property type="protein sequence ID" value="WHX09820.1"/>
    <property type="molecule type" value="Genomic_DNA"/>
</dbReference>
<dbReference type="EMBL" id="VOIF01000019">
    <property type="protein sequence ID" value="TWV68882.1"/>
    <property type="molecule type" value="Genomic_DNA"/>
</dbReference>
<name>A0A5C6L2Z4_9BACT</name>
<dbReference type="Proteomes" id="UP000315833">
    <property type="component" value="Unassembled WGS sequence"/>
</dbReference>
<proteinExistence type="predicted"/>